<dbReference type="EMBL" id="LAZR01043575">
    <property type="protein sequence ID" value="KKL06753.1"/>
    <property type="molecule type" value="Genomic_DNA"/>
</dbReference>
<protein>
    <recommendedName>
        <fullName evidence="2">Methyltransferase type 11 domain-containing protein</fullName>
    </recommendedName>
</protein>
<reference evidence="1" key="1">
    <citation type="journal article" date="2015" name="Nature">
        <title>Complex archaea that bridge the gap between prokaryotes and eukaryotes.</title>
        <authorList>
            <person name="Spang A."/>
            <person name="Saw J.H."/>
            <person name="Jorgensen S.L."/>
            <person name="Zaremba-Niedzwiedzka K."/>
            <person name="Martijn J."/>
            <person name="Lind A.E."/>
            <person name="van Eijk R."/>
            <person name="Schleper C."/>
            <person name="Guy L."/>
            <person name="Ettema T.J."/>
        </authorList>
    </citation>
    <scope>NUCLEOTIDE SEQUENCE</scope>
</reference>
<name>A0A0F9D3T5_9ZZZZ</name>
<dbReference type="SUPFAM" id="SSF53335">
    <property type="entry name" value="S-adenosyl-L-methionine-dependent methyltransferases"/>
    <property type="match status" value="1"/>
</dbReference>
<evidence type="ECO:0008006" key="2">
    <source>
        <dbReference type="Google" id="ProtNLM"/>
    </source>
</evidence>
<dbReference type="InterPro" id="IPR029063">
    <property type="entry name" value="SAM-dependent_MTases_sf"/>
</dbReference>
<dbReference type="Gene3D" id="3.40.50.150">
    <property type="entry name" value="Vaccinia Virus protein VP39"/>
    <property type="match status" value="1"/>
</dbReference>
<comment type="caution">
    <text evidence="1">The sequence shown here is derived from an EMBL/GenBank/DDBJ whole genome shotgun (WGS) entry which is preliminary data.</text>
</comment>
<accession>A0A0F9D3T5</accession>
<dbReference type="AlphaFoldDB" id="A0A0F9D3T5"/>
<sequence>YAIESTPYPLIRDRLFIIDLRKGLDRWVDIGFAATTCFDILEHIEPKHLDKVISEICRVTHQTVFIRMPMADREVPDPYKHGPAEHCSMFTRKEWIEMFEKHGFGEKPVDDVLFRVQMVDPNNQVYVPFHTFDTLKLMRKSL</sequence>
<organism evidence="1">
    <name type="scientific">marine sediment metagenome</name>
    <dbReference type="NCBI Taxonomy" id="412755"/>
    <lineage>
        <taxon>unclassified sequences</taxon>
        <taxon>metagenomes</taxon>
        <taxon>ecological metagenomes</taxon>
    </lineage>
</organism>
<gene>
    <name evidence="1" type="ORF">LCGC14_2592890</name>
</gene>
<feature type="non-terminal residue" evidence="1">
    <location>
        <position position="1"/>
    </location>
</feature>
<proteinExistence type="predicted"/>
<evidence type="ECO:0000313" key="1">
    <source>
        <dbReference type="EMBL" id="KKL06753.1"/>
    </source>
</evidence>